<dbReference type="Pfam" id="PF09953">
    <property type="entry name" value="DUF2187"/>
    <property type="match status" value="1"/>
</dbReference>
<evidence type="ECO:0008006" key="3">
    <source>
        <dbReference type="Google" id="ProtNLM"/>
    </source>
</evidence>
<proteinExistence type="predicted"/>
<evidence type="ECO:0000313" key="1">
    <source>
        <dbReference type="EMBL" id="SIT75599.1"/>
    </source>
</evidence>
<sequence>MRVAFPAKQKEPSAFVAARSTGELISFVRNNHEVFGTIVKILENSVIVKLSKADARRIGAASEMTVVSHKHYTVTE</sequence>
<gene>
    <name evidence="1" type="ORF">SAMN05428946_1178</name>
</gene>
<dbReference type="AlphaFoldDB" id="A0A1U7PIT0"/>
<dbReference type="InterPro" id="IPR018690">
    <property type="entry name" value="DUF2187"/>
</dbReference>
<dbReference type="Proteomes" id="UP000187550">
    <property type="component" value="Unassembled WGS sequence"/>
</dbReference>
<keyword evidence="2" id="KW-1185">Reference proteome</keyword>
<dbReference type="EMBL" id="FTPL01000001">
    <property type="protein sequence ID" value="SIT75599.1"/>
    <property type="molecule type" value="Genomic_DNA"/>
</dbReference>
<dbReference type="RefSeq" id="WP_076757376.1">
    <property type="nucleotide sequence ID" value="NZ_FTPL01000001.1"/>
</dbReference>
<organism evidence="1 2">
    <name type="scientific">Edaphobacillus lindanitolerans</name>
    <dbReference type="NCBI Taxonomy" id="550447"/>
    <lineage>
        <taxon>Bacteria</taxon>
        <taxon>Bacillati</taxon>
        <taxon>Bacillota</taxon>
        <taxon>Bacilli</taxon>
        <taxon>Bacillales</taxon>
        <taxon>Bacillaceae</taxon>
        <taxon>Edaphobacillus</taxon>
    </lineage>
</organism>
<name>A0A1U7PIT0_9BACI</name>
<protein>
    <recommendedName>
        <fullName evidence="3">DUF2187 domain-containing protein</fullName>
    </recommendedName>
</protein>
<dbReference type="OrthoDB" id="2454260at2"/>
<evidence type="ECO:0000313" key="2">
    <source>
        <dbReference type="Proteomes" id="UP000187550"/>
    </source>
</evidence>
<reference evidence="2" key="1">
    <citation type="submission" date="2017-01" db="EMBL/GenBank/DDBJ databases">
        <authorList>
            <person name="Varghese N."/>
            <person name="Submissions S."/>
        </authorList>
    </citation>
    <scope>NUCLEOTIDE SEQUENCE [LARGE SCALE GENOMIC DNA]</scope>
    <source>
        <strain evidence="2">MNA4</strain>
    </source>
</reference>
<accession>A0A1U7PIT0</accession>